<evidence type="ECO:0000313" key="2">
    <source>
        <dbReference type="Proteomes" id="UP000789366"/>
    </source>
</evidence>
<keyword evidence="2" id="KW-1185">Reference proteome</keyword>
<reference evidence="1" key="1">
    <citation type="submission" date="2021-06" db="EMBL/GenBank/DDBJ databases">
        <authorList>
            <person name="Kallberg Y."/>
            <person name="Tangrot J."/>
            <person name="Rosling A."/>
        </authorList>
    </citation>
    <scope>NUCLEOTIDE SEQUENCE</scope>
    <source>
        <strain evidence="1">28 12/20/2015</strain>
    </source>
</reference>
<evidence type="ECO:0000313" key="1">
    <source>
        <dbReference type="EMBL" id="CAG8698293.1"/>
    </source>
</evidence>
<proteinExistence type="predicted"/>
<sequence length="202" mass="22944">MPNIIRIPCTAHTLQCAIGKGLVDAELLIACAKRLMLFFTTLKQTEKLINAQKNLQRFENIDLSNNDHQLRIIADVSMRWNSSYLSWRRLLQIRSIISMMITNLTLDSDLQIQKDVATELLEGSKYATISFMYSAITVIEQGLISTSGALNTDLSSSNDVFEDDVIYENDENEGVQANYASNEKRHRVNINNPQDCKNLEKK</sequence>
<organism evidence="1 2">
    <name type="scientific">Cetraspora pellucida</name>
    <dbReference type="NCBI Taxonomy" id="1433469"/>
    <lineage>
        <taxon>Eukaryota</taxon>
        <taxon>Fungi</taxon>
        <taxon>Fungi incertae sedis</taxon>
        <taxon>Mucoromycota</taxon>
        <taxon>Glomeromycotina</taxon>
        <taxon>Glomeromycetes</taxon>
        <taxon>Diversisporales</taxon>
        <taxon>Gigasporaceae</taxon>
        <taxon>Cetraspora</taxon>
    </lineage>
</organism>
<accession>A0ACA9P950</accession>
<dbReference type="EMBL" id="CAJVPW010022649">
    <property type="protein sequence ID" value="CAG8698293.1"/>
    <property type="molecule type" value="Genomic_DNA"/>
</dbReference>
<name>A0ACA9P950_9GLOM</name>
<gene>
    <name evidence="1" type="ORF">SPELUC_LOCUS11136</name>
</gene>
<dbReference type="Proteomes" id="UP000789366">
    <property type="component" value="Unassembled WGS sequence"/>
</dbReference>
<protein>
    <submittedName>
        <fullName evidence="1">2404_t:CDS:1</fullName>
    </submittedName>
</protein>
<comment type="caution">
    <text evidence="1">The sequence shown here is derived from an EMBL/GenBank/DDBJ whole genome shotgun (WGS) entry which is preliminary data.</text>
</comment>